<name>A0A1I5L4P6_9BACT</name>
<evidence type="ECO:0000313" key="3">
    <source>
        <dbReference type="Proteomes" id="UP000199227"/>
    </source>
</evidence>
<dbReference type="OrthoDB" id="9803649at2"/>
<accession>A0A1I5L4P6</accession>
<dbReference type="Pfam" id="PF08668">
    <property type="entry name" value="HDOD"/>
    <property type="match status" value="1"/>
</dbReference>
<proteinExistence type="predicted"/>
<organism evidence="2 3">
    <name type="scientific">Hydrogenimonas thermophila</name>
    <dbReference type="NCBI Taxonomy" id="223786"/>
    <lineage>
        <taxon>Bacteria</taxon>
        <taxon>Pseudomonadati</taxon>
        <taxon>Campylobacterota</taxon>
        <taxon>Epsilonproteobacteria</taxon>
        <taxon>Campylobacterales</taxon>
        <taxon>Hydrogenimonadaceae</taxon>
        <taxon>Hydrogenimonas</taxon>
    </lineage>
</organism>
<evidence type="ECO:0000313" key="2">
    <source>
        <dbReference type="EMBL" id="SFO92132.1"/>
    </source>
</evidence>
<dbReference type="PANTHER" id="PTHR33525">
    <property type="match status" value="1"/>
</dbReference>
<dbReference type="Gene3D" id="1.10.3210.10">
    <property type="entry name" value="Hypothetical protein af1432"/>
    <property type="match status" value="1"/>
</dbReference>
<dbReference type="PROSITE" id="PS51833">
    <property type="entry name" value="HDOD"/>
    <property type="match status" value="1"/>
</dbReference>
<dbReference type="SUPFAM" id="SSF109604">
    <property type="entry name" value="HD-domain/PDEase-like"/>
    <property type="match status" value="1"/>
</dbReference>
<dbReference type="InterPro" id="IPR013976">
    <property type="entry name" value="HDOD"/>
</dbReference>
<dbReference type="AlphaFoldDB" id="A0A1I5L4P6"/>
<dbReference type="PANTHER" id="PTHR33525:SF4">
    <property type="entry name" value="CYCLIC DI-GMP PHOSPHODIESTERASE CDGJ"/>
    <property type="match status" value="1"/>
</dbReference>
<gene>
    <name evidence="2" type="ORF">SAMN05216234_10232</name>
</gene>
<dbReference type="STRING" id="223786.SAMN05216234_10232"/>
<reference evidence="2 3" key="1">
    <citation type="submission" date="2016-10" db="EMBL/GenBank/DDBJ databases">
        <authorList>
            <person name="de Groot N.N."/>
        </authorList>
    </citation>
    <scope>NUCLEOTIDE SEQUENCE [LARGE SCALE GENOMIC DNA]</scope>
    <source>
        <strain evidence="2 3">EP1-55-1</strain>
    </source>
</reference>
<evidence type="ECO:0000259" key="1">
    <source>
        <dbReference type="PROSITE" id="PS51833"/>
    </source>
</evidence>
<dbReference type="Proteomes" id="UP000199227">
    <property type="component" value="Unassembled WGS sequence"/>
</dbReference>
<feature type="domain" description="HDOD" evidence="1">
    <location>
        <begin position="12"/>
        <end position="203"/>
    </location>
</feature>
<protein>
    <submittedName>
        <fullName evidence="2">HD-like signal output (HDOD) domain, no enzymatic activity</fullName>
    </submittedName>
</protein>
<dbReference type="EMBL" id="FOXB01000002">
    <property type="protein sequence ID" value="SFO92132.1"/>
    <property type="molecule type" value="Genomic_DNA"/>
</dbReference>
<dbReference type="RefSeq" id="WP_092910039.1">
    <property type="nucleotide sequence ID" value="NZ_FOXB01000002.1"/>
</dbReference>
<dbReference type="InterPro" id="IPR052340">
    <property type="entry name" value="RNase_Y/CdgJ"/>
</dbReference>
<sequence>MPNKILNYVQSFPPIPDTILSLEKAINEEKPNRYIADIIKKDPMLQANILKTVNAPYFGLRSKINSVEQAIAILGLTIIKGIVLTAIIKKFFTEDIYPYPFSISKISEISLKRIKLAEKVFDEKVFNNIKQSICFLELGKIVFSPYIKKYMKNKFLLEIENRNIEDIEKDLTGYTSYELVAELFKKWNFPDEIYEPIKFCYFPEQCKNYAQESKYLNILITIIPIHNQQNTDQILKIENELGIKIKDIGHLI</sequence>
<keyword evidence="3" id="KW-1185">Reference proteome</keyword>